<dbReference type="GO" id="GO:0017171">
    <property type="term" value="F:serine hydrolase activity"/>
    <property type="evidence" value="ECO:0007669"/>
    <property type="project" value="TreeGrafter"/>
</dbReference>
<evidence type="ECO:0000256" key="5">
    <source>
        <dbReference type="SAM" id="SignalP"/>
    </source>
</evidence>
<dbReference type="OrthoDB" id="199913at2759"/>
<dbReference type="PANTHER" id="PTHR11610:SF173">
    <property type="entry name" value="LIPASE DOMAIN-CONTAINING PROTEIN-RELATED"/>
    <property type="match status" value="1"/>
</dbReference>
<keyword evidence="8" id="KW-1185">Reference proteome</keyword>
<comment type="similarity">
    <text evidence="2 4">Belongs to the AB hydrolase superfamily. Lipase family.</text>
</comment>
<dbReference type="SUPFAM" id="SSF53474">
    <property type="entry name" value="alpha/beta-Hydrolases"/>
    <property type="match status" value="1"/>
</dbReference>
<organism evidence="7 8">
    <name type="scientific">Pieris macdunnoughi</name>
    <dbReference type="NCBI Taxonomy" id="345717"/>
    <lineage>
        <taxon>Eukaryota</taxon>
        <taxon>Metazoa</taxon>
        <taxon>Ecdysozoa</taxon>
        <taxon>Arthropoda</taxon>
        <taxon>Hexapoda</taxon>
        <taxon>Insecta</taxon>
        <taxon>Pterygota</taxon>
        <taxon>Neoptera</taxon>
        <taxon>Endopterygota</taxon>
        <taxon>Lepidoptera</taxon>
        <taxon>Glossata</taxon>
        <taxon>Ditrysia</taxon>
        <taxon>Papilionoidea</taxon>
        <taxon>Pieridae</taxon>
        <taxon>Pierinae</taxon>
        <taxon>Pieris</taxon>
    </lineage>
</organism>
<evidence type="ECO:0000256" key="3">
    <source>
        <dbReference type="ARBA" id="ARBA00022525"/>
    </source>
</evidence>
<feature type="domain" description="Lipase" evidence="6">
    <location>
        <begin position="25"/>
        <end position="278"/>
    </location>
</feature>
<evidence type="ECO:0000313" key="7">
    <source>
        <dbReference type="EMBL" id="CAF4789823.1"/>
    </source>
</evidence>
<dbReference type="GO" id="GO:0005615">
    <property type="term" value="C:extracellular space"/>
    <property type="evidence" value="ECO:0007669"/>
    <property type="project" value="TreeGrafter"/>
</dbReference>
<evidence type="ECO:0000313" key="8">
    <source>
        <dbReference type="Proteomes" id="UP000663880"/>
    </source>
</evidence>
<dbReference type="Pfam" id="PF00151">
    <property type="entry name" value="Lipase"/>
    <property type="match status" value="1"/>
</dbReference>
<dbReference type="InterPro" id="IPR029058">
    <property type="entry name" value="AB_hydrolase_fold"/>
</dbReference>
<feature type="chain" id="PRO_5032569899" description="Lipase domain-containing protein" evidence="5">
    <location>
        <begin position="20"/>
        <end position="299"/>
    </location>
</feature>
<feature type="signal peptide" evidence="5">
    <location>
        <begin position="1"/>
        <end position="19"/>
    </location>
</feature>
<dbReference type="Gene3D" id="3.40.50.1820">
    <property type="entry name" value="alpha/beta hydrolase"/>
    <property type="match status" value="1"/>
</dbReference>
<evidence type="ECO:0000256" key="2">
    <source>
        <dbReference type="ARBA" id="ARBA00010701"/>
    </source>
</evidence>
<evidence type="ECO:0000256" key="4">
    <source>
        <dbReference type="RuleBase" id="RU004262"/>
    </source>
</evidence>
<dbReference type="Proteomes" id="UP000663880">
    <property type="component" value="Unassembled WGS sequence"/>
</dbReference>
<dbReference type="EMBL" id="CAJOBZ010000005">
    <property type="protein sequence ID" value="CAF4789823.1"/>
    <property type="molecule type" value="Genomic_DNA"/>
</dbReference>
<keyword evidence="5" id="KW-0732">Signal</keyword>
<comment type="subcellular location">
    <subcellularLocation>
        <location evidence="1">Secreted</location>
    </subcellularLocation>
</comment>
<dbReference type="InterPro" id="IPR013818">
    <property type="entry name" value="Lipase"/>
</dbReference>
<dbReference type="AlphaFoldDB" id="A0A821NPQ9"/>
<sequence>MYAFVKCAIVLCVALPALGFPMTVNDVVFHLFTRANPTTSEPLLASIASISQSRHFSNSRRTIFAIHSYGENVSGNFIAFVAPALLAAEDVNVVAVDWRSGSFGYVAGLANVPQLGTIVASFANILFTSFGYNSNNVRIVGVGLGAHAAGVAARKMNANIPHIFALDPSLVGWTENPDKLSTRDANFVEVLHTTAGRYGYDRPLGHLDFYANGGVTQPMCGDLPSCSHAYSYVYYAESIAAEAGAGARFVGTQCASYEQANLLQCTGTGNATFGGIAAKTSVSGIYTFMTNLRPPFAQG</sequence>
<dbReference type="PRINTS" id="PR00821">
    <property type="entry name" value="TAGLIPASE"/>
</dbReference>
<accession>A0A821NPQ9</accession>
<evidence type="ECO:0000259" key="6">
    <source>
        <dbReference type="Pfam" id="PF00151"/>
    </source>
</evidence>
<comment type="caution">
    <text evidence="7">The sequence shown here is derived from an EMBL/GenBank/DDBJ whole genome shotgun (WGS) entry which is preliminary data.</text>
</comment>
<proteinExistence type="inferred from homology"/>
<dbReference type="PANTHER" id="PTHR11610">
    <property type="entry name" value="LIPASE"/>
    <property type="match status" value="1"/>
</dbReference>
<dbReference type="InterPro" id="IPR000734">
    <property type="entry name" value="TAG_lipase"/>
</dbReference>
<protein>
    <recommendedName>
        <fullName evidence="6">Lipase domain-containing protein</fullName>
    </recommendedName>
</protein>
<gene>
    <name evidence="7" type="ORF">PMACD_LOCUS2829</name>
</gene>
<keyword evidence="3" id="KW-0964">Secreted</keyword>
<reference evidence="7" key="1">
    <citation type="submission" date="2021-02" db="EMBL/GenBank/DDBJ databases">
        <authorList>
            <person name="Steward A R."/>
        </authorList>
    </citation>
    <scope>NUCLEOTIDE SEQUENCE</scope>
</reference>
<dbReference type="GO" id="GO:0016298">
    <property type="term" value="F:lipase activity"/>
    <property type="evidence" value="ECO:0007669"/>
    <property type="project" value="InterPro"/>
</dbReference>
<dbReference type="GO" id="GO:0016042">
    <property type="term" value="P:lipid catabolic process"/>
    <property type="evidence" value="ECO:0007669"/>
    <property type="project" value="TreeGrafter"/>
</dbReference>
<name>A0A821NPQ9_9NEOP</name>
<evidence type="ECO:0000256" key="1">
    <source>
        <dbReference type="ARBA" id="ARBA00004613"/>
    </source>
</evidence>